<keyword evidence="2" id="KW-0472">Membrane</keyword>
<accession>A0A9W9DNW0</accession>
<proteinExistence type="predicted"/>
<reference evidence="3" key="1">
    <citation type="submission" date="2022-08" db="EMBL/GenBank/DDBJ databases">
        <authorList>
            <consortium name="DOE Joint Genome Institute"/>
            <person name="Min B."/>
            <person name="Riley R."/>
            <person name="Sierra-Patev S."/>
            <person name="Naranjo-Ortiz M."/>
            <person name="Looney B."/>
            <person name="Konkel Z."/>
            <person name="Slot J.C."/>
            <person name="Sakamoto Y."/>
            <person name="Steenwyk J.L."/>
            <person name="Rokas A."/>
            <person name="Carro J."/>
            <person name="Camarero S."/>
            <person name="Ferreira P."/>
            <person name="Molpeceres G."/>
            <person name="Ruiz-Duenas F.J."/>
            <person name="Serrano A."/>
            <person name="Henrissat B."/>
            <person name="Drula E."/>
            <person name="Hughes K.W."/>
            <person name="Mata J.L."/>
            <person name="Ishikawa N.K."/>
            <person name="Vargas-Isla R."/>
            <person name="Ushijima S."/>
            <person name="Smith C.A."/>
            <person name="Ahrendt S."/>
            <person name="Andreopoulos W."/>
            <person name="He G."/>
            <person name="Labutti K."/>
            <person name="Lipzen A."/>
            <person name="Ng V."/>
            <person name="Sandor L."/>
            <person name="Barry K."/>
            <person name="Martinez A.T."/>
            <person name="Xiao Y."/>
            <person name="Gibbons J.G."/>
            <person name="Terashima K."/>
            <person name="Hibbett D.S."/>
            <person name="Grigoriev I.V."/>
        </authorList>
    </citation>
    <scope>NUCLEOTIDE SEQUENCE</scope>
    <source>
        <strain evidence="3">Sp2 HRB7682 ss15</strain>
    </source>
</reference>
<feature type="transmembrane region" description="Helical" evidence="2">
    <location>
        <begin position="49"/>
        <end position="70"/>
    </location>
</feature>
<comment type="caution">
    <text evidence="3">The sequence shown here is derived from an EMBL/GenBank/DDBJ whole genome shotgun (WGS) entry which is preliminary data.</text>
</comment>
<feature type="compositionally biased region" description="Polar residues" evidence="1">
    <location>
        <begin position="168"/>
        <end position="183"/>
    </location>
</feature>
<keyword evidence="2" id="KW-1133">Transmembrane helix</keyword>
<feature type="region of interest" description="Disordered" evidence="1">
    <location>
        <begin position="131"/>
        <end position="197"/>
    </location>
</feature>
<gene>
    <name evidence="3" type="ORF">C8J55DRAFT_489646</name>
</gene>
<name>A0A9W9DNW0_9AGAR</name>
<dbReference type="EMBL" id="JANVFS010000017">
    <property type="protein sequence ID" value="KAJ4478860.1"/>
    <property type="molecule type" value="Genomic_DNA"/>
</dbReference>
<sequence length="197" mass="22291">MASTFIYYCPIVEGAQYTIRGNGMREHAEIQFLVKVSGTVRPWRSFSIWFGRQVTSLVPTAMFISVYSIIEMPKRRHIRRSITQEGTDSSTKVLWSEYIVETMARSPVPAAVKTHARYSFKKLTAINRQDPHPISEAPEWADHLPDVKNGETVSSPPFPPNPTHPSPEVNTEISEQNGQNAMQDLTILHPERACPFP</sequence>
<feature type="compositionally biased region" description="Basic and acidic residues" evidence="1">
    <location>
        <begin position="140"/>
        <end position="149"/>
    </location>
</feature>
<evidence type="ECO:0000256" key="1">
    <source>
        <dbReference type="SAM" id="MobiDB-lite"/>
    </source>
</evidence>
<protein>
    <submittedName>
        <fullName evidence="3">Uncharacterized protein</fullName>
    </submittedName>
</protein>
<dbReference type="AlphaFoldDB" id="A0A9W9DNW0"/>
<reference evidence="3" key="2">
    <citation type="journal article" date="2023" name="Proc. Natl. Acad. Sci. U.S.A.">
        <title>A global phylogenomic analysis of the shiitake genus Lentinula.</title>
        <authorList>
            <person name="Sierra-Patev S."/>
            <person name="Min B."/>
            <person name="Naranjo-Ortiz M."/>
            <person name="Looney B."/>
            <person name="Konkel Z."/>
            <person name="Slot J.C."/>
            <person name="Sakamoto Y."/>
            <person name="Steenwyk J.L."/>
            <person name="Rokas A."/>
            <person name="Carro J."/>
            <person name="Camarero S."/>
            <person name="Ferreira P."/>
            <person name="Molpeceres G."/>
            <person name="Ruiz-Duenas F.J."/>
            <person name="Serrano A."/>
            <person name="Henrissat B."/>
            <person name="Drula E."/>
            <person name="Hughes K.W."/>
            <person name="Mata J.L."/>
            <person name="Ishikawa N.K."/>
            <person name="Vargas-Isla R."/>
            <person name="Ushijima S."/>
            <person name="Smith C.A."/>
            <person name="Donoghue J."/>
            <person name="Ahrendt S."/>
            <person name="Andreopoulos W."/>
            <person name="He G."/>
            <person name="LaButti K."/>
            <person name="Lipzen A."/>
            <person name="Ng V."/>
            <person name="Riley R."/>
            <person name="Sandor L."/>
            <person name="Barry K."/>
            <person name="Martinez A.T."/>
            <person name="Xiao Y."/>
            <person name="Gibbons J.G."/>
            <person name="Terashima K."/>
            <person name="Grigoriev I.V."/>
            <person name="Hibbett D."/>
        </authorList>
    </citation>
    <scope>NUCLEOTIDE SEQUENCE</scope>
    <source>
        <strain evidence="3">Sp2 HRB7682 ss15</strain>
    </source>
</reference>
<evidence type="ECO:0000256" key="2">
    <source>
        <dbReference type="SAM" id="Phobius"/>
    </source>
</evidence>
<evidence type="ECO:0000313" key="4">
    <source>
        <dbReference type="Proteomes" id="UP001150238"/>
    </source>
</evidence>
<feature type="compositionally biased region" description="Pro residues" evidence="1">
    <location>
        <begin position="156"/>
        <end position="165"/>
    </location>
</feature>
<evidence type="ECO:0000313" key="3">
    <source>
        <dbReference type="EMBL" id="KAJ4478860.1"/>
    </source>
</evidence>
<keyword evidence="2" id="KW-0812">Transmembrane</keyword>
<organism evidence="3 4">
    <name type="scientific">Lentinula lateritia</name>
    <dbReference type="NCBI Taxonomy" id="40482"/>
    <lineage>
        <taxon>Eukaryota</taxon>
        <taxon>Fungi</taxon>
        <taxon>Dikarya</taxon>
        <taxon>Basidiomycota</taxon>
        <taxon>Agaricomycotina</taxon>
        <taxon>Agaricomycetes</taxon>
        <taxon>Agaricomycetidae</taxon>
        <taxon>Agaricales</taxon>
        <taxon>Marasmiineae</taxon>
        <taxon>Omphalotaceae</taxon>
        <taxon>Lentinula</taxon>
    </lineage>
</organism>
<dbReference type="Proteomes" id="UP001150238">
    <property type="component" value="Unassembled WGS sequence"/>
</dbReference>